<evidence type="ECO:0000313" key="1">
    <source>
        <dbReference type="EMBL" id="VTR35365.1"/>
    </source>
</evidence>
<dbReference type="EMBL" id="CABEEZ010000080">
    <property type="protein sequence ID" value="VTR35365.1"/>
    <property type="molecule type" value="Genomic_DNA"/>
</dbReference>
<accession>A0A4U9UNS5</accession>
<name>A0A4U9UNS5_SERFO</name>
<organism evidence="1">
    <name type="scientific">Serratia fonticola</name>
    <dbReference type="NCBI Taxonomy" id="47917"/>
    <lineage>
        <taxon>Bacteria</taxon>
        <taxon>Pseudomonadati</taxon>
        <taxon>Pseudomonadota</taxon>
        <taxon>Gammaproteobacteria</taxon>
        <taxon>Enterobacterales</taxon>
        <taxon>Yersiniaceae</taxon>
        <taxon>Serratia</taxon>
    </lineage>
</organism>
<sequence>MACHLTIIGYFFNRCVVYGTVIIENSDAGLFGASITVKKNAALGQRSRLVCLAFRTRFRYYAVSWKFYPVTGGLHDNVYPNSYPKG</sequence>
<gene>
    <name evidence="1" type="ORF">NCTC12965_03776</name>
</gene>
<protein>
    <submittedName>
        <fullName evidence="1">Uncharacterized protein</fullName>
    </submittedName>
</protein>
<dbReference type="AlphaFoldDB" id="A0A4U9UNS5"/>
<proteinExistence type="predicted"/>
<reference evidence="1" key="1">
    <citation type="submission" date="2019-05" db="EMBL/GenBank/DDBJ databases">
        <authorList>
            <consortium name="Pathogen Informatics"/>
        </authorList>
    </citation>
    <scope>NUCLEOTIDE SEQUENCE [LARGE SCALE GENOMIC DNA]</scope>
    <source>
        <strain evidence="1">NCTC12965</strain>
    </source>
</reference>